<evidence type="ECO:0000256" key="6">
    <source>
        <dbReference type="ARBA" id="ARBA00023242"/>
    </source>
</evidence>
<dbReference type="Pfam" id="PF13943">
    <property type="entry name" value="WPP"/>
    <property type="match status" value="1"/>
</dbReference>
<dbReference type="InterPro" id="IPR044282">
    <property type="entry name" value="ABAP1/ARIA"/>
</dbReference>
<sequence>MHSVKLWPLSHSMRRILVEQIVKNLTTPSILSQKYGLLSKEEAEEDAKQIEYAAFVAATQHFRKEPERNGGSAAQVYARKSSELMVEFVKAGPKHKEDRETIPDLTILVDANGLSILLELLESRNLNHQRYSCVALCKLAEKASSLSPVDAGPPSPTSQVYLGKQYVNNPTFSDVTFLIEGKRFYAHRICLHASSDAFRAMFDGGYKEKDAKDIEIPNIRWDVFELMMRYIYTGSIDVNMENALDLLTAADQYLLEGLKRLCEYKIAQDILVDNVSLMYDLSEAFNAMSLKNACIIFILKNFDKLHAKSWYSRLIKRVLPEMRSYFVWTLTRLAEADKEEYTVKVNFFIN</sequence>
<comment type="pathway">
    <text evidence="3">Protein modification; protein ubiquitination.</text>
</comment>
<dbReference type="Gene3D" id="1.10.246.200">
    <property type="entry name" value="WPP domain"/>
    <property type="match status" value="1"/>
</dbReference>
<dbReference type="Gene3D" id="3.30.710.10">
    <property type="entry name" value="Potassium Channel Kv1.1, Chain A"/>
    <property type="match status" value="1"/>
</dbReference>
<gene>
    <name evidence="8" type="ORF">HanXRQr2_Chr11g0495981</name>
</gene>
<evidence type="ECO:0000256" key="4">
    <source>
        <dbReference type="ARBA" id="ARBA00022490"/>
    </source>
</evidence>
<evidence type="ECO:0000256" key="3">
    <source>
        <dbReference type="ARBA" id="ARBA00004906"/>
    </source>
</evidence>
<dbReference type="Pfam" id="PF00651">
    <property type="entry name" value="BTB"/>
    <property type="match status" value="1"/>
</dbReference>
<name>A0A9K3HQG1_HELAN</name>
<dbReference type="Pfam" id="PF00514">
    <property type="entry name" value="Arm"/>
    <property type="match status" value="1"/>
</dbReference>
<dbReference type="Proteomes" id="UP000215914">
    <property type="component" value="Unassembled WGS sequence"/>
</dbReference>
<keyword evidence="5" id="KW-0677">Repeat</keyword>
<dbReference type="InterPro" id="IPR038214">
    <property type="entry name" value="WPP_sf"/>
</dbReference>
<reference evidence="8" key="1">
    <citation type="journal article" date="2017" name="Nature">
        <title>The sunflower genome provides insights into oil metabolism, flowering and Asterid evolution.</title>
        <authorList>
            <person name="Badouin H."/>
            <person name="Gouzy J."/>
            <person name="Grassa C.J."/>
            <person name="Murat F."/>
            <person name="Staton S.E."/>
            <person name="Cottret L."/>
            <person name="Lelandais-Briere C."/>
            <person name="Owens G.L."/>
            <person name="Carrere S."/>
            <person name="Mayjonade B."/>
            <person name="Legrand L."/>
            <person name="Gill N."/>
            <person name="Kane N.C."/>
            <person name="Bowers J.E."/>
            <person name="Hubner S."/>
            <person name="Bellec A."/>
            <person name="Berard A."/>
            <person name="Berges H."/>
            <person name="Blanchet N."/>
            <person name="Boniface M.C."/>
            <person name="Brunel D."/>
            <person name="Catrice O."/>
            <person name="Chaidir N."/>
            <person name="Claudel C."/>
            <person name="Donnadieu C."/>
            <person name="Faraut T."/>
            <person name="Fievet G."/>
            <person name="Helmstetter N."/>
            <person name="King M."/>
            <person name="Knapp S.J."/>
            <person name="Lai Z."/>
            <person name="Le Paslier M.C."/>
            <person name="Lippi Y."/>
            <person name="Lorenzon L."/>
            <person name="Mandel J.R."/>
            <person name="Marage G."/>
            <person name="Marchand G."/>
            <person name="Marquand E."/>
            <person name="Bret-Mestries E."/>
            <person name="Morien E."/>
            <person name="Nambeesan S."/>
            <person name="Nguyen T."/>
            <person name="Pegot-Espagnet P."/>
            <person name="Pouilly N."/>
            <person name="Raftis F."/>
            <person name="Sallet E."/>
            <person name="Schiex T."/>
            <person name="Thomas J."/>
            <person name="Vandecasteele C."/>
            <person name="Vares D."/>
            <person name="Vear F."/>
            <person name="Vautrin S."/>
            <person name="Crespi M."/>
            <person name="Mangin B."/>
            <person name="Burke J.M."/>
            <person name="Salse J."/>
            <person name="Munos S."/>
            <person name="Vincourt P."/>
            <person name="Rieseberg L.H."/>
            <person name="Langlade N.B."/>
        </authorList>
    </citation>
    <scope>NUCLEOTIDE SEQUENCE</scope>
    <source>
        <tissue evidence="8">Leaves</tissue>
    </source>
</reference>
<protein>
    <submittedName>
        <fullName evidence="8">Chromatin remodeling &amp; transcription regulator BTB-POZ family</fullName>
    </submittedName>
</protein>
<dbReference type="InterPro" id="IPR025265">
    <property type="entry name" value="WPP_dom"/>
</dbReference>
<dbReference type="InterPro" id="IPR000210">
    <property type="entry name" value="BTB/POZ_dom"/>
</dbReference>
<reference evidence="8" key="2">
    <citation type="submission" date="2020-06" db="EMBL/GenBank/DDBJ databases">
        <title>Helianthus annuus Genome sequencing and assembly Release 2.</title>
        <authorList>
            <person name="Gouzy J."/>
            <person name="Langlade N."/>
            <person name="Munos S."/>
        </authorList>
    </citation>
    <scope>NUCLEOTIDE SEQUENCE</scope>
    <source>
        <tissue evidence="8">Leaves</tissue>
    </source>
</reference>
<evidence type="ECO:0000259" key="7">
    <source>
        <dbReference type="PROSITE" id="PS50097"/>
    </source>
</evidence>
<dbReference type="InterPro" id="IPR000225">
    <property type="entry name" value="Armadillo"/>
</dbReference>
<comment type="caution">
    <text evidence="8">The sequence shown here is derived from an EMBL/GenBank/DDBJ whole genome shotgun (WGS) entry which is preliminary data.</text>
</comment>
<dbReference type="GO" id="GO:0005737">
    <property type="term" value="C:cytoplasm"/>
    <property type="evidence" value="ECO:0007669"/>
    <property type="project" value="UniProtKB-SubCell"/>
</dbReference>
<evidence type="ECO:0000256" key="1">
    <source>
        <dbReference type="ARBA" id="ARBA00004123"/>
    </source>
</evidence>
<evidence type="ECO:0000313" key="8">
    <source>
        <dbReference type="EMBL" id="KAF5782446.1"/>
    </source>
</evidence>
<dbReference type="PANTHER" id="PTHR46710">
    <property type="entry name" value="ARM REPEAT PROTEIN INTERACTING WITH ABF2"/>
    <property type="match status" value="1"/>
</dbReference>
<evidence type="ECO:0000256" key="5">
    <source>
        <dbReference type="ARBA" id="ARBA00022737"/>
    </source>
</evidence>
<keyword evidence="9" id="KW-1185">Reference proteome</keyword>
<dbReference type="SMART" id="SM00225">
    <property type="entry name" value="BTB"/>
    <property type="match status" value="1"/>
</dbReference>
<dbReference type="EMBL" id="MNCJ02000326">
    <property type="protein sequence ID" value="KAF5782446.1"/>
    <property type="molecule type" value="Genomic_DNA"/>
</dbReference>
<dbReference type="AlphaFoldDB" id="A0A9K3HQG1"/>
<organism evidence="8 9">
    <name type="scientific">Helianthus annuus</name>
    <name type="common">Common sunflower</name>
    <dbReference type="NCBI Taxonomy" id="4232"/>
    <lineage>
        <taxon>Eukaryota</taxon>
        <taxon>Viridiplantae</taxon>
        <taxon>Streptophyta</taxon>
        <taxon>Embryophyta</taxon>
        <taxon>Tracheophyta</taxon>
        <taxon>Spermatophyta</taxon>
        <taxon>Magnoliopsida</taxon>
        <taxon>eudicotyledons</taxon>
        <taxon>Gunneridae</taxon>
        <taxon>Pentapetalae</taxon>
        <taxon>asterids</taxon>
        <taxon>campanulids</taxon>
        <taxon>Asterales</taxon>
        <taxon>Asteraceae</taxon>
        <taxon>Asteroideae</taxon>
        <taxon>Heliantheae alliance</taxon>
        <taxon>Heliantheae</taxon>
        <taxon>Helianthus</taxon>
    </lineage>
</organism>
<dbReference type="PROSITE" id="PS50097">
    <property type="entry name" value="BTB"/>
    <property type="match status" value="1"/>
</dbReference>
<dbReference type="Gramene" id="mRNA:HanXRQr2_Chr11g0495981">
    <property type="protein sequence ID" value="mRNA:HanXRQr2_Chr11g0495981"/>
    <property type="gene ID" value="HanXRQr2_Chr11g0495981"/>
</dbReference>
<evidence type="ECO:0000256" key="2">
    <source>
        <dbReference type="ARBA" id="ARBA00004496"/>
    </source>
</evidence>
<keyword evidence="6" id="KW-0539">Nucleus</keyword>
<dbReference type="PANTHER" id="PTHR46710:SF1">
    <property type="entry name" value="ARM REPEAT PROTEIN INTERACTING WITH ABF2"/>
    <property type="match status" value="1"/>
</dbReference>
<proteinExistence type="predicted"/>
<comment type="subcellular location">
    <subcellularLocation>
        <location evidence="2">Cytoplasm</location>
    </subcellularLocation>
    <subcellularLocation>
        <location evidence="1">Nucleus</location>
    </subcellularLocation>
</comment>
<feature type="domain" description="BTB" evidence="7">
    <location>
        <begin position="173"/>
        <end position="240"/>
    </location>
</feature>
<keyword evidence="4" id="KW-0963">Cytoplasm</keyword>
<dbReference type="InterPro" id="IPR011333">
    <property type="entry name" value="SKP1/BTB/POZ_sf"/>
</dbReference>
<accession>A0A9K3HQG1</accession>
<dbReference type="SUPFAM" id="SSF54695">
    <property type="entry name" value="POZ domain"/>
    <property type="match status" value="1"/>
</dbReference>
<dbReference type="GO" id="GO:0005634">
    <property type="term" value="C:nucleus"/>
    <property type="evidence" value="ECO:0007669"/>
    <property type="project" value="UniProtKB-SubCell"/>
</dbReference>
<evidence type="ECO:0000313" key="9">
    <source>
        <dbReference type="Proteomes" id="UP000215914"/>
    </source>
</evidence>